<reference evidence="1 2" key="1">
    <citation type="journal article" date="2015" name="Genome Biol. Evol.">
        <title>Characterization of Three Mycobacterium spp. with Potential Use in Bioremediation by Genome Sequencing and Comparative Genomics.</title>
        <authorList>
            <person name="Das S."/>
            <person name="Pettersson B.M."/>
            <person name="Behra P.R."/>
            <person name="Ramesh M."/>
            <person name="Dasgupta S."/>
            <person name="Bhattacharya A."/>
            <person name="Kirsebom L.A."/>
        </authorList>
    </citation>
    <scope>NUCLEOTIDE SEQUENCE [LARGE SCALE GENOMIC DNA]</scope>
    <source>
        <strain evidence="1 2">DSM 43826</strain>
    </source>
</reference>
<organism evidence="1 2">
    <name type="scientific">Mycolicibacterium chlorophenolicum</name>
    <dbReference type="NCBI Taxonomy" id="37916"/>
    <lineage>
        <taxon>Bacteria</taxon>
        <taxon>Bacillati</taxon>
        <taxon>Actinomycetota</taxon>
        <taxon>Actinomycetes</taxon>
        <taxon>Mycobacteriales</taxon>
        <taxon>Mycobacteriaceae</taxon>
        <taxon>Mycolicibacterium</taxon>
    </lineage>
</organism>
<proteinExistence type="predicted"/>
<accession>A0A0J6Y232</accession>
<dbReference type="EMBL" id="JYNL01000069">
    <property type="protein sequence ID" value="KMO67286.1"/>
    <property type="molecule type" value="Genomic_DNA"/>
</dbReference>
<protein>
    <submittedName>
        <fullName evidence="1">Uncharacterized protein</fullName>
    </submittedName>
</protein>
<evidence type="ECO:0000313" key="1">
    <source>
        <dbReference type="EMBL" id="KMO67286.1"/>
    </source>
</evidence>
<gene>
    <name evidence="1" type="ORF">MCHLDSM_06535</name>
</gene>
<evidence type="ECO:0000313" key="2">
    <source>
        <dbReference type="Proteomes" id="UP000036513"/>
    </source>
</evidence>
<dbReference type="STRING" id="37916.MCHLDSM_06535"/>
<sequence length="133" mass="15152">MIMWFLTVMMAFSACQQEGTAMDQPWCTDLCAFIRRDIEITQKLIDDDRVGLQHSDRLTHDDVMRLKGDIERRRELLAGFQEAFRRCLAESEQHGPPAVAVARPAAVRFNPTPEIAARTGQLGSRRCNHEPGR</sequence>
<keyword evidence="2" id="KW-1185">Reference proteome</keyword>
<dbReference type="PATRIC" id="fig|37916.4.peg.6553"/>
<dbReference type="Proteomes" id="UP000036513">
    <property type="component" value="Unassembled WGS sequence"/>
</dbReference>
<comment type="caution">
    <text evidence="1">The sequence shown here is derived from an EMBL/GenBank/DDBJ whole genome shotgun (WGS) entry which is preliminary data.</text>
</comment>
<name>A0A0J6Y232_9MYCO</name>
<dbReference type="AlphaFoldDB" id="A0A0J6Y232"/>